<dbReference type="PROSITE" id="PS50977">
    <property type="entry name" value="HTH_TETR_2"/>
    <property type="match status" value="1"/>
</dbReference>
<sequence>MKPRDTSATRQRILAAADRLFYGQGIRAVGVDTIAAGAGISKRTLYNHFPSKDELIVAYLQGRMQPPRPASGDPAGEVLRLFKLMSRVFAQEGFRGCPFVNAVAEVGDDNPAARALAVAFKEQRRLWFRDLLVLAEARDADGLAMQLMLLLDGAIAAALVRRDPSVADAACAAVRTLLAAAGVPADRLDEVAAAKPRTGV</sequence>
<dbReference type="RefSeq" id="WP_188610644.1">
    <property type="nucleotide sequence ID" value="NZ_BMGG01000006.1"/>
</dbReference>
<dbReference type="InterPro" id="IPR054156">
    <property type="entry name" value="YxaF_TetR_C"/>
</dbReference>
<dbReference type="PRINTS" id="PR00455">
    <property type="entry name" value="HTHTETR"/>
</dbReference>
<dbReference type="Proteomes" id="UP000637002">
    <property type="component" value="Unassembled WGS sequence"/>
</dbReference>
<dbReference type="InterPro" id="IPR050109">
    <property type="entry name" value="HTH-type_TetR-like_transc_reg"/>
</dbReference>
<dbReference type="Pfam" id="PF21993">
    <property type="entry name" value="TetR_C_13_2"/>
    <property type="match status" value="1"/>
</dbReference>
<evidence type="ECO:0000313" key="6">
    <source>
        <dbReference type="EMBL" id="GGC75140.1"/>
    </source>
</evidence>
<dbReference type="InterPro" id="IPR001647">
    <property type="entry name" value="HTH_TetR"/>
</dbReference>
<evidence type="ECO:0000259" key="5">
    <source>
        <dbReference type="PROSITE" id="PS50977"/>
    </source>
</evidence>
<keyword evidence="7" id="KW-1185">Reference proteome</keyword>
<dbReference type="PANTHER" id="PTHR30055">
    <property type="entry name" value="HTH-TYPE TRANSCRIPTIONAL REGULATOR RUTR"/>
    <property type="match status" value="1"/>
</dbReference>
<dbReference type="FunFam" id="1.10.10.60:FF:000141">
    <property type="entry name" value="TetR family transcriptional regulator"/>
    <property type="match status" value="1"/>
</dbReference>
<dbReference type="EMBL" id="BMGG01000006">
    <property type="protein sequence ID" value="GGC75140.1"/>
    <property type="molecule type" value="Genomic_DNA"/>
</dbReference>
<evidence type="ECO:0000313" key="7">
    <source>
        <dbReference type="Proteomes" id="UP000637002"/>
    </source>
</evidence>
<evidence type="ECO:0000256" key="2">
    <source>
        <dbReference type="ARBA" id="ARBA00023125"/>
    </source>
</evidence>
<comment type="caution">
    <text evidence="6">The sequence shown here is derived from an EMBL/GenBank/DDBJ whole genome shotgun (WGS) entry which is preliminary data.</text>
</comment>
<dbReference type="GO" id="GO:0000976">
    <property type="term" value="F:transcription cis-regulatory region binding"/>
    <property type="evidence" value="ECO:0007669"/>
    <property type="project" value="TreeGrafter"/>
</dbReference>
<keyword evidence="2 4" id="KW-0238">DNA-binding</keyword>
<reference evidence="6" key="2">
    <citation type="submission" date="2020-09" db="EMBL/GenBank/DDBJ databases">
        <authorList>
            <person name="Sun Q."/>
            <person name="Zhou Y."/>
        </authorList>
    </citation>
    <scope>NUCLEOTIDE SEQUENCE</scope>
    <source>
        <strain evidence="6">CGMCC 1.12919</strain>
    </source>
</reference>
<dbReference type="GO" id="GO:0003700">
    <property type="term" value="F:DNA-binding transcription factor activity"/>
    <property type="evidence" value="ECO:0007669"/>
    <property type="project" value="TreeGrafter"/>
</dbReference>
<dbReference type="PANTHER" id="PTHR30055:SF200">
    <property type="entry name" value="HTH-TYPE TRANSCRIPTIONAL REPRESSOR BDCR"/>
    <property type="match status" value="1"/>
</dbReference>
<dbReference type="InterPro" id="IPR009057">
    <property type="entry name" value="Homeodomain-like_sf"/>
</dbReference>
<organism evidence="6 7">
    <name type="scientific">Chelatococcus reniformis</name>
    <dbReference type="NCBI Taxonomy" id="1494448"/>
    <lineage>
        <taxon>Bacteria</taxon>
        <taxon>Pseudomonadati</taxon>
        <taxon>Pseudomonadota</taxon>
        <taxon>Alphaproteobacteria</taxon>
        <taxon>Hyphomicrobiales</taxon>
        <taxon>Chelatococcaceae</taxon>
        <taxon>Chelatococcus</taxon>
    </lineage>
</organism>
<proteinExistence type="predicted"/>
<dbReference type="InterPro" id="IPR036271">
    <property type="entry name" value="Tet_transcr_reg_TetR-rel_C_sf"/>
</dbReference>
<dbReference type="SUPFAM" id="SSF46689">
    <property type="entry name" value="Homeodomain-like"/>
    <property type="match status" value="1"/>
</dbReference>
<evidence type="ECO:0000256" key="4">
    <source>
        <dbReference type="PROSITE-ProRule" id="PRU00335"/>
    </source>
</evidence>
<dbReference type="SUPFAM" id="SSF48498">
    <property type="entry name" value="Tetracyclin repressor-like, C-terminal domain"/>
    <property type="match status" value="1"/>
</dbReference>
<dbReference type="Pfam" id="PF00440">
    <property type="entry name" value="TetR_N"/>
    <property type="match status" value="1"/>
</dbReference>
<name>A0A916UK07_9HYPH</name>
<gene>
    <name evidence="6" type="ORF">GCM10010994_36970</name>
</gene>
<dbReference type="Gene3D" id="1.10.357.10">
    <property type="entry name" value="Tetracycline Repressor, domain 2"/>
    <property type="match status" value="1"/>
</dbReference>
<reference evidence="6" key="1">
    <citation type="journal article" date="2014" name="Int. J. Syst. Evol. Microbiol.">
        <title>Complete genome sequence of Corynebacterium casei LMG S-19264T (=DSM 44701T), isolated from a smear-ripened cheese.</title>
        <authorList>
            <consortium name="US DOE Joint Genome Institute (JGI-PGF)"/>
            <person name="Walter F."/>
            <person name="Albersmeier A."/>
            <person name="Kalinowski J."/>
            <person name="Ruckert C."/>
        </authorList>
    </citation>
    <scope>NUCLEOTIDE SEQUENCE</scope>
    <source>
        <strain evidence="6">CGMCC 1.12919</strain>
    </source>
</reference>
<protein>
    <submittedName>
        <fullName evidence="6">TetR family transcriptional regulator</fullName>
    </submittedName>
</protein>
<evidence type="ECO:0000256" key="3">
    <source>
        <dbReference type="ARBA" id="ARBA00023163"/>
    </source>
</evidence>
<feature type="DNA-binding region" description="H-T-H motif" evidence="4">
    <location>
        <begin position="30"/>
        <end position="49"/>
    </location>
</feature>
<feature type="domain" description="HTH tetR-type" evidence="5">
    <location>
        <begin position="7"/>
        <end position="67"/>
    </location>
</feature>
<keyword evidence="3" id="KW-0804">Transcription</keyword>
<keyword evidence="1" id="KW-0805">Transcription regulation</keyword>
<accession>A0A916UK07</accession>
<dbReference type="AlphaFoldDB" id="A0A916UK07"/>
<evidence type="ECO:0000256" key="1">
    <source>
        <dbReference type="ARBA" id="ARBA00023015"/>
    </source>
</evidence>